<dbReference type="SUPFAM" id="SSF46894">
    <property type="entry name" value="C-terminal effector domain of the bipartite response regulators"/>
    <property type="match status" value="1"/>
</dbReference>
<keyword evidence="3" id="KW-0804">Transcription</keyword>
<dbReference type="InterPro" id="IPR036388">
    <property type="entry name" value="WH-like_DNA-bd_sf"/>
</dbReference>
<dbReference type="SUPFAM" id="SSF55781">
    <property type="entry name" value="GAF domain-like"/>
    <property type="match status" value="1"/>
</dbReference>
<accession>A0ABQ2M856</accession>
<dbReference type="PRINTS" id="PR00038">
    <property type="entry name" value="HTHLUXR"/>
</dbReference>
<dbReference type="RefSeq" id="WP_189175171.1">
    <property type="nucleotide sequence ID" value="NZ_BMNG01000009.1"/>
</dbReference>
<gene>
    <name evidence="5" type="ORF">GCM10012286_42230</name>
</gene>
<protein>
    <submittedName>
        <fullName evidence="5">Helix-turn-helix transcriptional regulator</fullName>
    </submittedName>
</protein>
<evidence type="ECO:0000256" key="2">
    <source>
        <dbReference type="ARBA" id="ARBA00023125"/>
    </source>
</evidence>
<dbReference type="SMART" id="SM00421">
    <property type="entry name" value="HTH_LUXR"/>
    <property type="match status" value="1"/>
</dbReference>
<keyword evidence="1" id="KW-0805">Transcription regulation</keyword>
<dbReference type="InterPro" id="IPR016032">
    <property type="entry name" value="Sig_transdc_resp-reg_C-effctor"/>
</dbReference>
<evidence type="ECO:0000313" key="5">
    <source>
        <dbReference type="EMBL" id="GGO47892.1"/>
    </source>
</evidence>
<keyword evidence="2" id="KW-0238">DNA-binding</keyword>
<dbReference type="Pfam" id="PF00196">
    <property type="entry name" value="GerE"/>
    <property type="match status" value="1"/>
</dbReference>
<sequence>MPSLAAEAATLEELGAAVSAELGRRVPHDGYHLMALDPFSGACSFHVTRHGYGAESLRGLEREFGRPEEAFPFASLFQGPTPVGVLSNGVHEHRYCARLHDIMRAEGMCSEMRLALSLGGRAWGGVVLLREKGSRPFSLAEIDQAEKLAGPLAVALRAFVASKPLRIASHGGPPGVIIVDGHDAIRAVTPGAREWLRAYVPDSSQPVDDDALFTALCNITHTARRSPDGSAVSQLFTPCGWATAHAQPLGVDGEQGNVITIQPATADALLPAVAEWYGITLRERDVIRHALHGVPVKHIARTLGVSVHTANDHLKSVYRKLGVAGRDELFAACLVRTGGS</sequence>
<dbReference type="InterPro" id="IPR029016">
    <property type="entry name" value="GAF-like_dom_sf"/>
</dbReference>
<dbReference type="EMBL" id="BMNG01000009">
    <property type="protein sequence ID" value="GGO47892.1"/>
    <property type="molecule type" value="Genomic_DNA"/>
</dbReference>
<proteinExistence type="predicted"/>
<dbReference type="Gene3D" id="3.30.450.40">
    <property type="match status" value="1"/>
</dbReference>
<dbReference type="CDD" id="cd06170">
    <property type="entry name" value="LuxR_C_like"/>
    <property type="match status" value="1"/>
</dbReference>
<evidence type="ECO:0000256" key="3">
    <source>
        <dbReference type="ARBA" id="ARBA00023163"/>
    </source>
</evidence>
<dbReference type="InterPro" id="IPR000792">
    <property type="entry name" value="Tscrpt_reg_LuxR_C"/>
</dbReference>
<comment type="caution">
    <text evidence="5">The sequence shown here is derived from an EMBL/GenBank/DDBJ whole genome shotgun (WGS) entry which is preliminary data.</text>
</comment>
<evidence type="ECO:0000259" key="4">
    <source>
        <dbReference type="SMART" id="SM00421"/>
    </source>
</evidence>
<feature type="domain" description="HTH luxR-type" evidence="4">
    <location>
        <begin position="276"/>
        <end position="333"/>
    </location>
</feature>
<organism evidence="5 6">
    <name type="scientific">Streptomyces lasiicapitis</name>
    <dbReference type="NCBI Taxonomy" id="1923961"/>
    <lineage>
        <taxon>Bacteria</taxon>
        <taxon>Bacillati</taxon>
        <taxon>Actinomycetota</taxon>
        <taxon>Actinomycetes</taxon>
        <taxon>Kitasatosporales</taxon>
        <taxon>Streptomycetaceae</taxon>
        <taxon>Streptomyces</taxon>
    </lineage>
</organism>
<reference evidence="6" key="1">
    <citation type="journal article" date="2019" name="Int. J. Syst. Evol. Microbiol.">
        <title>The Global Catalogue of Microorganisms (GCM) 10K type strain sequencing project: providing services to taxonomists for standard genome sequencing and annotation.</title>
        <authorList>
            <consortium name="The Broad Institute Genomics Platform"/>
            <consortium name="The Broad Institute Genome Sequencing Center for Infectious Disease"/>
            <person name="Wu L."/>
            <person name="Ma J."/>
        </authorList>
    </citation>
    <scope>NUCLEOTIDE SEQUENCE [LARGE SCALE GENOMIC DNA]</scope>
    <source>
        <strain evidence="6">CGMCC 4.7349</strain>
    </source>
</reference>
<dbReference type="PANTHER" id="PTHR44688:SF16">
    <property type="entry name" value="DNA-BINDING TRANSCRIPTIONAL ACTIVATOR DEVR_DOSR"/>
    <property type="match status" value="1"/>
</dbReference>
<name>A0ABQ2M856_9ACTN</name>
<dbReference type="Proteomes" id="UP000656881">
    <property type="component" value="Unassembled WGS sequence"/>
</dbReference>
<evidence type="ECO:0000256" key="1">
    <source>
        <dbReference type="ARBA" id="ARBA00023015"/>
    </source>
</evidence>
<dbReference type="PANTHER" id="PTHR44688">
    <property type="entry name" value="DNA-BINDING TRANSCRIPTIONAL ACTIVATOR DEVR_DOSR"/>
    <property type="match status" value="1"/>
</dbReference>
<evidence type="ECO:0000313" key="6">
    <source>
        <dbReference type="Proteomes" id="UP000656881"/>
    </source>
</evidence>
<keyword evidence="6" id="KW-1185">Reference proteome</keyword>
<dbReference type="Gene3D" id="1.10.10.10">
    <property type="entry name" value="Winged helix-like DNA-binding domain superfamily/Winged helix DNA-binding domain"/>
    <property type="match status" value="1"/>
</dbReference>